<feature type="transmembrane region" description="Helical" evidence="12">
    <location>
        <begin position="168"/>
        <end position="187"/>
    </location>
</feature>
<sequence>MNLSSSFVTNTFFVLAFANIIIKFIKWIEIKSISSKAFLHIQMKYFISNFAIQIPLIMQGPFVYRRYIDDNLSDINIAHIKIVYNISASFFSIFIGHFLSSFDNRQIICISNIVSVVASTLRGIGTKTNFLIAAVLVGFASSNVRVSFDDWFISEETKITDCPNSHFIFTENLSLLNIVVSVIFLTFSDQLHKQRGTRGIFYFTAVLQFVGSLIVYFALTKSDVNDENKLKKNENLNHKNQQKKSFKEALRIVLKSEDKLLIPMILLDQFYCILVSLFWPAVPSFFPDKKIPMAKIVGMGQLSILLGAMIVPLICKKIPSSVVLPLLFFCSSCCDFLMSFVFNDKFVLYWLIFALCLSDGCISSIMLGLKIKIYPASARGHILGVNKLCQSVFSSILIAFAERFEKCKQPLFSASILFCCSLFAFVIHILSHRKFQEKKDYE</sequence>
<dbReference type="SUPFAM" id="SSF103473">
    <property type="entry name" value="MFS general substrate transporter"/>
    <property type="match status" value="1"/>
</dbReference>
<dbReference type="Pfam" id="PF07690">
    <property type="entry name" value="MFS_1"/>
    <property type="match status" value="1"/>
</dbReference>
<keyword evidence="9 12" id="KW-0472">Membrane</keyword>
<feature type="transmembrane region" description="Helical" evidence="12">
    <location>
        <begin position="6"/>
        <end position="25"/>
    </location>
</feature>
<comment type="subcellular location">
    <subcellularLocation>
        <location evidence="2">Cell membrane</location>
        <topology evidence="2">Multi-pass membrane protein</topology>
    </subcellularLocation>
</comment>
<keyword evidence="4" id="KW-0813">Transport</keyword>
<comment type="caution">
    <text evidence="13">The sequence shown here is derived from an EMBL/GenBank/DDBJ whole genome shotgun (WGS) entry which is preliminary data.</text>
</comment>
<dbReference type="Proteomes" id="UP001470230">
    <property type="component" value="Unassembled WGS sequence"/>
</dbReference>
<evidence type="ECO:0000256" key="9">
    <source>
        <dbReference type="ARBA" id="ARBA00023136"/>
    </source>
</evidence>
<evidence type="ECO:0000256" key="3">
    <source>
        <dbReference type="ARBA" id="ARBA00021242"/>
    </source>
</evidence>
<evidence type="ECO:0000256" key="6">
    <source>
        <dbReference type="ARBA" id="ARBA00022692"/>
    </source>
</evidence>
<dbReference type="PANTHER" id="PTHR23516:SF1">
    <property type="entry name" value="MOLYBDATE-ANION TRANSPORTER"/>
    <property type="match status" value="1"/>
</dbReference>
<evidence type="ECO:0000256" key="5">
    <source>
        <dbReference type="ARBA" id="ARBA00022475"/>
    </source>
</evidence>
<evidence type="ECO:0000256" key="8">
    <source>
        <dbReference type="ARBA" id="ARBA00023065"/>
    </source>
</evidence>
<feature type="transmembrane region" description="Helical" evidence="12">
    <location>
        <begin position="199"/>
        <end position="219"/>
    </location>
</feature>
<dbReference type="Gene3D" id="1.20.1250.20">
    <property type="entry name" value="MFS general substrate transporter like domains"/>
    <property type="match status" value="1"/>
</dbReference>
<dbReference type="InterPro" id="IPR008509">
    <property type="entry name" value="MOT2/MFSD5"/>
</dbReference>
<feature type="transmembrane region" description="Helical" evidence="12">
    <location>
        <begin position="82"/>
        <end position="100"/>
    </location>
</feature>
<organism evidence="13 14">
    <name type="scientific">Tritrichomonas musculus</name>
    <dbReference type="NCBI Taxonomy" id="1915356"/>
    <lineage>
        <taxon>Eukaryota</taxon>
        <taxon>Metamonada</taxon>
        <taxon>Parabasalia</taxon>
        <taxon>Tritrichomonadida</taxon>
        <taxon>Tritrichomonadidae</taxon>
        <taxon>Tritrichomonas</taxon>
    </lineage>
</organism>
<accession>A0ABR2JQ84</accession>
<evidence type="ECO:0000256" key="1">
    <source>
        <dbReference type="ARBA" id="ARBA00003019"/>
    </source>
</evidence>
<gene>
    <name evidence="13" type="ORF">M9Y10_003642</name>
</gene>
<evidence type="ECO:0000313" key="14">
    <source>
        <dbReference type="Proteomes" id="UP001470230"/>
    </source>
</evidence>
<evidence type="ECO:0000256" key="10">
    <source>
        <dbReference type="ARBA" id="ARBA00030646"/>
    </source>
</evidence>
<evidence type="ECO:0000256" key="2">
    <source>
        <dbReference type="ARBA" id="ARBA00004651"/>
    </source>
</evidence>
<feature type="transmembrane region" description="Helical" evidence="12">
    <location>
        <begin position="348"/>
        <end position="369"/>
    </location>
</feature>
<feature type="transmembrane region" description="Helical" evidence="12">
    <location>
        <begin position="322"/>
        <end position="342"/>
    </location>
</feature>
<keyword evidence="8" id="KW-0406">Ion transport</keyword>
<reference evidence="13 14" key="1">
    <citation type="submission" date="2024-04" db="EMBL/GenBank/DDBJ databases">
        <title>Tritrichomonas musculus Genome.</title>
        <authorList>
            <person name="Alves-Ferreira E."/>
            <person name="Grigg M."/>
            <person name="Lorenzi H."/>
            <person name="Galac M."/>
        </authorList>
    </citation>
    <scope>NUCLEOTIDE SEQUENCE [LARGE SCALE GENOMIC DNA]</scope>
    <source>
        <strain evidence="13 14">EAF2021</strain>
    </source>
</reference>
<dbReference type="EMBL" id="JAPFFF010000010">
    <property type="protein sequence ID" value="KAK8880936.1"/>
    <property type="molecule type" value="Genomic_DNA"/>
</dbReference>
<feature type="transmembrane region" description="Helical" evidence="12">
    <location>
        <begin position="45"/>
        <end position="62"/>
    </location>
</feature>
<comment type="function">
    <text evidence="1">Mediates high-affinity intracellular uptake of the rare oligo-element molybdenum.</text>
</comment>
<feature type="transmembrane region" description="Helical" evidence="12">
    <location>
        <begin position="260"/>
        <end position="281"/>
    </location>
</feature>
<name>A0ABR2JQ84_9EUKA</name>
<dbReference type="PANTHER" id="PTHR23516">
    <property type="entry name" value="SAM (S-ADENOSYL METHIONINE) TRANSPORTER"/>
    <property type="match status" value="1"/>
</dbReference>
<keyword evidence="5" id="KW-1003">Cell membrane</keyword>
<evidence type="ECO:0000256" key="11">
    <source>
        <dbReference type="ARBA" id="ARBA00032555"/>
    </source>
</evidence>
<dbReference type="InterPro" id="IPR036259">
    <property type="entry name" value="MFS_trans_sf"/>
</dbReference>
<evidence type="ECO:0000256" key="12">
    <source>
        <dbReference type="SAM" id="Phobius"/>
    </source>
</evidence>
<feature type="transmembrane region" description="Helical" evidence="12">
    <location>
        <begin position="293"/>
        <end position="315"/>
    </location>
</feature>
<evidence type="ECO:0000256" key="7">
    <source>
        <dbReference type="ARBA" id="ARBA00022989"/>
    </source>
</evidence>
<proteinExistence type="predicted"/>
<keyword evidence="6 12" id="KW-0812">Transmembrane</keyword>
<keyword evidence="14" id="KW-1185">Reference proteome</keyword>
<evidence type="ECO:0000313" key="13">
    <source>
        <dbReference type="EMBL" id="KAK8880936.1"/>
    </source>
</evidence>
<feature type="transmembrane region" description="Helical" evidence="12">
    <location>
        <begin position="412"/>
        <end position="430"/>
    </location>
</feature>
<protein>
    <recommendedName>
        <fullName evidence="3">Molybdate-anion transporter</fullName>
    </recommendedName>
    <alternativeName>
        <fullName evidence="10">Major facilitator superfamily domain-containing protein 5</fullName>
    </alternativeName>
    <alternativeName>
        <fullName evidence="11">Molybdate transporter 2 homolog</fullName>
    </alternativeName>
</protein>
<evidence type="ECO:0000256" key="4">
    <source>
        <dbReference type="ARBA" id="ARBA00022448"/>
    </source>
</evidence>
<feature type="transmembrane region" description="Helical" evidence="12">
    <location>
        <begin position="381"/>
        <end position="400"/>
    </location>
</feature>
<keyword evidence="7 12" id="KW-1133">Transmembrane helix</keyword>
<dbReference type="InterPro" id="IPR011701">
    <property type="entry name" value="MFS"/>
</dbReference>